<keyword evidence="5" id="KW-0418">Kinase</keyword>
<organism evidence="5 6">
    <name type="scientific">Gigaspora rosea</name>
    <dbReference type="NCBI Taxonomy" id="44941"/>
    <lineage>
        <taxon>Eukaryota</taxon>
        <taxon>Fungi</taxon>
        <taxon>Fungi incertae sedis</taxon>
        <taxon>Mucoromycota</taxon>
        <taxon>Glomeromycotina</taxon>
        <taxon>Glomeromycetes</taxon>
        <taxon>Diversisporales</taxon>
        <taxon>Gigasporaceae</taxon>
        <taxon>Gigaspora</taxon>
    </lineage>
</organism>
<keyword evidence="5" id="KW-0808">Transferase</keyword>
<dbReference type="Gene3D" id="1.25.40.10">
    <property type="entry name" value="Tetratricopeptide repeat domain"/>
    <property type="match status" value="2"/>
</dbReference>
<keyword evidence="6" id="KW-1185">Reference proteome</keyword>
<dbReference type="InterPro" id="IPR001245">
    <property type="entry name" value="Ser-Thr/Tyr_kinase_cat_dom"/>
</dbReference>
<dbReference type="InterPro" id="IPR011009">
    <property type="entry name" value="Kinase-like_dom_sf"/>
</dbReference>
<dbReference type="PANTHER" id="PTHR44329">
    <property type="entry name" value="SERINE/THREONINE-PROTEIN KINASE TNNI3K-RELATED"/>
    <property type="match status" value="1"/>
</dbReference>
<dbReference type="GO" id="GO:0004674">
    <property type="term" value="F:protein serine/threonine kinase activity"/>
    <property type="evidence" value="ECO:0007669"/>
    <property type="project" value="TreeGrafter"/>
</dbReference>
<dbReference type="Proteomes" id="UP000266673">
    <property type="component" value="Unassembled WGS sequence"/>
</dbReference>
<protein>
    <submittedName>
        <fullName evidence="5">Kinase-like domain-containing protein</fullName>
    </submittedName>
</protein>
<evidence type="ECO:0000256" key="2">
    <source>
        <dbReference type="ARBA" id="ARBA00022840"/>
    </source>
</evidence>
<dbReference type="Pfam" id="PF07714">
    <property type="entry name" value="PK_Tyr_Ser-Thr"/>
    <property type="match status" value="2"/>
</dbReference>
<feature type="region of interest" description="Disordered" evidence="3">
    <location>
        <begin position="520"/>
        <end position="555"/>
    </location>
</feature>
<sequence>SLNIDTEEAIINETTNEKFIKLFINELQNLVDIDKYKHPNIVQFYGITKDPLNNQYNLILQFAVDGNLREYLNKNFLNLTWSDKLRYAHEIAEGLSFLHSNRIFHLDLHSKNILVHNRSTLIADFGVSKHMNEVTMVKVGGGIYGYLEPQCFINFQYKCDKKTDIYSFGVILWELSFGKPPFCDFENQIAIINHVLNGNREAPIKDTPSDYVELYQYCWDQDPKVRPEINDVLRELKIIRLSFTDVKDISHEKWIECKINEGLITKYKFEEFTEFKMIGSGACSIVYKTTLKITGYTDKEIVNEIKHIISVGFHENIIKFYGISKYKDQMDPNVVKNVLVLEYADNGTLRDYLHNNATKIEWKLKIQFANQLADAVKWLHACNTIHGDLHPNNILVHQQALKLADFGLSRRIAESSGSRTMSEIFNVIPYIDPQCVILWEISSEKIPFKDDKDNVTLPFRISNGLREEPISDTHHKYVAIYKNIIIQDIELFDSFDIDSFTKYLDAPFKTQNITNNFDEQETQGVNNNSDEQKTQNVSNNSVEQEDQQIANGPKDDGMARFVNELYSTFSKLFNEGRSVSNIIINSISKDGKKMKNWKIGTKKDNVDVFKLFLNAASSNNIIAQYFVGRCYEIGWNTRKNMKKAIEWYNKAGQGGCAIAECILGEYYYKLHKYEQAFKLLKSAADKGNALAMNTLGTCYLKGYGTKVNRVKGFELFEKAAKMGLPASQYEFGDCYEYGNGTKINIKKSLYWYQKASEKNSNYRNHIKRVECKLNNSST</sequence>
<feature type="domain" description="Protein kinase" evidence="4">
    <location>
        <begin position="272"/>
        <end position="569"/>
    </location>
</feature>
<evidence type="ECO:0000256" key="1">
    <source>
        <dbReference type="ARBA" id="ARBA00022741"/>
    </source>
</evidence>
<proteinExistence type="predicted"/>
<dbReference type="InterPro" id="IPR000719">
    <property type="entry name" value="Prot_kinase_dom"/>
</dbReference>
<dbReference type="SMART" id="SM00671">
    <property type="entry name" value="SEL1"/>
    <property type="match status" value="4"/>
</dbReference>
<feature type="compositionally biased region" description="Polar residues" evidence="3">
    <location>
        <begin position="520"/>
        <end position="550"/>
    </location>
</feature>
<keyword evidence="2" id="KW-0067">ATP-binding</keyword>
<dbReference type="AlphaFoldDB" id="A0A397UDN4"/>
<dbReference type="InterPro" id="IPR011990">
    <property type="entry name" value="TPR-like_helical_dom_sf"/>
</dbReference>
<dbReference type="InterPro" id="IPR051681">
    <property type="entry name" value="Ser/Thr_Kinases-Pseudokinases"/>
</dbReference>
<accession>A0A397UDN4</accession>
<dbReference type="GO" id="GO:0005524">
    <property type="term" value="F:ATP binding"/>
    <property type="evidence" value="ECO:0007669"/>
    <property type="project" value="UniProtKB-KW"/>
</dbReference>
<dbReference type="EMBL" id="QKWP01001531">
    <property type="protein sequence ID" value="RIB08260.1"/>
    <property type="molecule type" value="Genomic_DNA"/>
</dbReference>
<dbReference type="SUPFAM" id="SSF56112">
    <property type="entry name" value="Protein kinase-like (PK-like)"/>
    <property type="match status" value="2"/>
</dbReference>
<evidence type="ECO:0000313" key="5">
    <source>
        <dbReference type="EMBL" id="RIB08260.1"/>
    </source>
</evidence>
<evidence type="ECO:0000313" key="6">
    <source>
        <dbReference type="Proteomes" id="UP000266673"/>
    </source>
</evidence>
<keyword evidence="1" id="KW-0547">Nucleotide-binding</keyword>
<name>A0A397UDN4_9GLOM</name>
<dbReference type="OrthoDB" id="272077at2759"/>
<gene>
    <name evidence="5" type="ORF">C2G38_2111526</name>
</gene>
<dbReference type="PANTHER" id="PTHR44329:SF298">
    <property type="entry name" value="MIXED LINEAGE KINASE DOMAIN-LIKE PROTEIN"/>
    <property type="match status" value="1"/>
</dbReference>
<reference evidence="5 6" key="1">
    <citation type="submission" date="2018-06" db="EMBL/GenBank/DDBJ databases">
        <title>Comparative genomics reveals the genomic features of Rhizophagus irregularis, R. cerebriforme, R. diaphanum and Gigaspora rosea, and their symbiotic lifestyle signature.</title>
        <authorList>
            <person name="Morin E."/>
            <person name="San Clemente H."/>
            <person name="Chen E.C.H."/>
            <person name="De La Providencia I."/>
            <person name="Hainaut M."/>
            <person name="Kuo A."/>
            <person name="Kohler A."/>
            <person name="Murat C."/>
            <person name="Tang N."/>
            <person name="Roy S."/>
            <person name="Loubradou J."/>
            <person name="Henrissat B."/>
            <person name="Grigoriev I.V."/>
            <person name="Corradi N."/>
            <person name="Roux C."/>
            <person name="Martin F.M."/>
        </authorList>
    </citation>
    <scope>NUCLEOTIDE SEQUENCE [LARGE SCALE GENOMIC DNA]</scope>
    <source>
        <strain evidence="5 6">DAOM 194757</strain>
    </source>
</reference>
<feature type="domain" description="Protein kinase" evidence="4">
    <location>
        <begin position="1"/>
        <end position="238"/>
    </location>
</feature>
<dbReference type="Gene3D" id="1.10.510.10">
    <property type="entry name" value="Transferase(Phosphotransferase) domain 1"/>
    <property type="match status" value="2"/>
</dbReference>
<evidence type="ECO:0000259" key="4">
    <source>
        <dbReference type="PROSITE" id="PS50011"/>
    </source>
</evidence>
<dbReference type="InterPro" id="IPR006597">
    <property type="entry name" value="Sel1-like"/>
</dbReference>
<dbReference type="PROSITE" id="PS50011">
    <property type="entry name" value="PROTEIN_KINASE_DOM"/>
    <property type="match status" value="2"/>
</dbReference>
<evidence type="ECO:0000256" key="3">
    <source>
        <dbReference type="SAM" id="MobiDB-lite"/>
    </source>
</evidence>
<feature type="non-terminal residue" evidence="5">
    <location>
        <position position="1"/>
    </location>
</feature>
<comment type="caution">
    <text evidence="5">The sequence shown here is derived from an EMBL/GenBank/DDBJ whole genome shotgun (WGS) entry which is preliminary data.</text>
</comment>
<dbReference type="PRINTS" id="PR00109">
    <property type="entry name" value="TYRKINASE"/>
</dbReference>
<dbReference type="Pfam" id="PF08238">
    <property type="entry name" value="Sel1"/>
    <property type="match status" value="4"/>
</dbReference>
<dbReference type="SUPFAM" id="SSF81901">
    <property type="entry name" value="HCP-like"/>
    <property type="match status" value="1"/>
</dbReference>
<dbReference type="STRING" id="44941.A0A397UDN4"/>